<evidence type="ECO:0000313" key="3">
    <source>
        <dbReference type="Proteomes" id="UP000276133"/>
    </source>
</evidence>
<keyword evidence="1" id="KW-0812">Transmembrane</keyword>
<reference evidence="2 3" key="1">
    <citation type="journal article" date="2018" name="Sci. Rep.">
        <title>Genomic signatures of local adaptation to the degree of environmental predictability in rotifers.</title>
        <authorList>
            <person name="Franch-Gras L."/>
            <person name="Hahn C."/>
            <person name="Garcia-Roger E.M."/>
            <person name="Carmona M.J."/>
            <person name="Serra M."/>
            <person name="Gomez A."/>
        </authorList>
    </citation>
    <scope>NUCLEOTIDE SEQUENCE [LARGE SCALE GENOMIC DNA]</scope>
    <source>
        <strain evidence="2">HYR1</strain>
    </source>
</reference>
<proteinExistence type="predicted"/>
<sequence length="196" mass="22704">MMIFVKLCLIYIFNTNDHSKKDTTKYVAYQFCALFGLCFVIITCVYQNNQIGTRCPACNQTITPANDLMEIIIELRSNLTRRTSNSLCSSSRQSKSISMYDSSIIASLSIVFGMLLDKTASKSITKWLVTIDTIPWPDLKFKYKIILKRHNIFFLLYWGVQGSDLCVNQKFKSFFVRDFDFKTYAQVWLGLHLFKS</sequence>
<name>A0A3M7P953_BRAPC</name>
<protein>
    <recommendedName>
        <fullName evidence="4">LITAF domain-containing protein</fullName>
    </recommendedName>
</protein>
<comment type="caution">
    <text evidence="2">The sequence shown here is derived from an EMBL/GenBank/DDBJ whole genome shotgun (WGS) entry which is preliminary data.</text>
</comment>
<keyword evidence="1" id="KW-1133">Transmembrane helix</keyword>
<evidence type="ECO:0008006" key="4">
    <source>
        <dbReference type="Google" id="ProtNLM"/>
    </source>
</evidence>
<feature type="transmembrane region" description="Helical" evidence="1">
    <location>
        <begin position="26"/>
        <end position="46"/>
    </location>
</feature>
<dbReference type="AlphaFoldDB" id="A0A3M7P953"/>
<evidence type="ECO:0000313" key="2">
    <source>
        <dbReference type="EMBL" id="RMZ95553.1"/>
    </source>
</evidence>
<gene>
    <name evidence="2" type="ORF">BpHYR1_030582</name>
</gene>
<dbReference type="EMBL" id="REGN01012374">
    <property type="protein sequence ID" value="RMZ95553.1"/>
    <property type="molecule type" value="Genomic_DNA"/>
</dbReference>
<organism evidence="2 3">
    <name type="scientific">Brachionus plicatilis</name>
    <name type="common">Marine rotifer</name>
    <name type="synonym">Brachionus muelleri</name>
    <dbReference type="NCBI Taxonomy" id="10195"/>
    <lineage>
        <taxon>Eukaryota</taxon>
        <taxon>Metazoa</taxon>
        <taxon>Spiralia</taxon>
        <taxon>Gnathifera</taxon>
        <taxon>Rotifera</taxon>
        <taxon>Eurotatoria</taxon>
        <taxon>Monogononta</taxon>
        <taxon>Pseudotrocha</taxon>
        <taxon>Ploima</taxon>
        <taxon>Brachionidae</taxon>
        <taxon>Brachionus</taxon>
    </lineage>
</organism>
<keyword evidence="1" id="KW-0472">Membrane</keyword>
<dbReference type="Proteomes" id="UP000276133">
    <property type="component" value="Unassembled WGS sequence"/>
</dbReference>
<evidence type="ECO:0000256" key="1">
    <source>
        <dbReference type="SAM" id="Phobius"/>
    </source>
</evidence>
<keyword evidence="3" id="KW-1185">Reference proteome</keyword>
<accession>A0A3M7P953</accession>